<evidence type="ECO:0000313" key="4">
    <source>
        <dbReference type="Proteomes" id="UP000059672"/>
    </source>
</evidence>
<dbReference type="Pfam" id="PF02517">
    <property type="entry name" value="Rce1-like"/>
    <property type="match status" value="1"/>
</dbReference>
<keyword evidence="4" id="KW-1185">Reference proteome</keyword>
<feature type="transmembrane region" description="Helical" evidence="1">
    <location>
        <begin position="270"/>
        <end position="289"/>
    </location>
</feature>
<dbReference type="InterPro" id="IPR003675">
    <property type="entry name" value="Rce1/LyrA-like_dom"/>
</dbReference>
<organism evidence="3 4">
    <name type="scientific">Lutibacter profundi</name>
    <dbReference type="NCBI Taxonomy" id="1622118"/>
    <lineage>
        <taxon>Bacteria</taxon>
        <taxon>Pseudomonadati</taxon>
        <taxon>Bacteroidota</taxon>
        <taxon>Flavobacteriia</taxon>
        <taxon>Flavobacteriales</taxon>
        <taxon>Flavobacteriaceae</taxon>
        <taxon>Lutibacter</taxon>
    </lineage>
</organism>
<proteinExistence type="predicted"/>
<reference evidence="3 4" key="2">
    <citation type="journal article" date="2016" name="Int. J. Syst. Evol. Microbiol.">
        <title>Lutibacter profundi sp. nov., isolated from a deep-sea hydrothermal system on the Arctic Mid-Ocean Ridge and emended description of the genus Lutibacter.</title>
        <authorList>
            <person name="Le Moine Bauer S."/>
            <person name="Roalkvam I."/>
            <person name="Steen I.H."/>
            <person name="Dahle H."/>
        </authorList>
    </citation>
    <scope>NUCLEOTIDE SEQUENCE [LARGE SCALE GENOMIC DNA]</scope>
    <source>
        <strain evidence="3 4">LP1</strain>
    </source>
</reference>
<dbReference type="KEGG" id="lut:Lupro_12740"/>
<feature type="transmembrane region" description="Helical" evidence="1">
    <location>
        <begin position="143"/>
        <end position="162"/>
    </location>
</feature>
<evidence type="ECO:0000256" key="1">
    <source>
        <dbReference type="SAM" id="Phobius"/>
    </source>
</evidence>
<keyword evidence="1" id="KW-0472">Membrane</keyword>
<feature type="transmembrane region" description="Helical" evidence="1">
    <location>
        <begin position="67"/>
        <end position="90"/>
    </location>
</feature>
<dbReference type="Proteomes" id="UP000059672">
    <property type="component" value="Chromosome"/>
</dbReference>
<feature type="transmembrane region" description="Helical" evidence="1">
    <location>
        <begin position="206"/>
        <end position="227"/>
    </location>
</feature>
<feature type="transmembrane region" description="Helical" evidence="1">
    <location>
        <begin position="14"/>
        <end position="43"/>
    </location>
</feature>
<accession>A0A0X8G8R1</accession>
<dbReference type="EMBL" id="CP013355">
    <property type="protein sequence ID" value="AMC12074.1"/>
    <property type="molecule type" value="Genomic_DNA"/>
</dbReference>
<protein>
    <recommendedName>
        <fullName evidence="2">CAAX prenyl protease 2/Lysostaphin resistance protein A-like domain-containing protein</fullName>
    </recommendedName>
</protein>
<evidence type="ECO:0000313" key="3">
    <source>
        <dbReference type="EMBL" id="AMC12074.1"/>
    </source>
</evidence>
<dbReference type="RefSeq" id="WP_068211093.1">
    <property type="nucleotide sequence ID" value="NZ_CP013355.1"/>
</dbReference>
<keyword evidence="1" id="KW-1133">Transmembrane helix</keyword>
<feature type="transmembrane region" description="Helical" evidence="1">
    <location>
        <begin position="110"/>
        <end position="131"/>
    </location>
</feature>
<evidence type="ECO:0000259" key="2">
    <source>
        <dbReference type="Pfam" id="PF02517"/>
    </source>
</evidence>
<feature type="domain" description="CAAX prenyl protease 2/Lysostaphin resistance protein A-like" evidence="2">
    <location>
        <begin position="147"/>
        <end position="244"/>
    </location>
</feature>
<dbReference type="GO" id="GO:0080120">
    <property type="term" value="P:CAAX-box protein maturation"/>
    <property type="evidence" value="ECO:0007669"/>
    <property type="project" value="UniProtKB-ARBA"/>
</dbReference>
<dbReference type="GO" id="GO:0004175">
    <property type="term" value="F:endopeptidase activity"/>
    <property type="evidence" value="ECO:0007669"/>
    <property type="project" value="UniProtKB-ARBA"/>
</dbReference>
<dbReference type="PANTHER" id="PTHR39430:SF1">
    <property type="entry name" value="PROTEASE"/>
    <property type="match status" value="1"/>
</dbReference>
<feature type="transmembrane region" description="Helical" evidence="1">
    <location>
        <begin position="239"/>
        <end position="258"/>
    </location>
</feature>
<dbReference type="AlphaFoldDB" id="A0A0X8G8R1"/>
<gene>
    <name evidence="3" type="ORF">Lupro_12740</name>
</gene>
<sequence length="319" mass="36641">MKFIQQAYKGNNQWWAYIVTIIILFFGWQFIGVIPLTGVAYFYANDLNEFANAAKDNFATLGIDTNLYLFLIILTFLGGLLSLFLGIKVIHRRKIITLITSREKLDWSRVFYAFKIWAALGVIMILIGYFIAPEDYVWNFKPLPFFILVVISLLFLPIQTSMEELLFRGYLMQGFGTWFKNSFIALILTSVIFGLLHGLNPEVEKLGWISMIYYIGTGLVLGIFTLMDEGTELSLGFHAANNIIAAVFVTANWTVFQTDALLVDISEPSVGWEMFVPVFILYPLVLFIFSKKYGWTNWQEKLMGTIRKPIELKEEEFIA</sequence>
<keyword evidence="1" id="KW-0812">Transmembrane</keyword>
<dbReference type="PATRIC" id="fig|1622118.3.peg.2611"/>
<dbReference type="OrthoDB" id="2806188at2"/>
<feature type="transmembrane region" description="Helical" evidence="1">
    <location>
        <begin position="183"/>
        <end position="200"/>
    </location>
</feature>
<name>A0A0X8G8R1_9FLAO</name>
<dbReference type="PANTHER" id="PTHR39430">
    <property type="entry name" value="MEMBRANE-ASSOCIATED PROTEASE-RELATED"/>
    <property type="match status" value="1"/>
</dbReference>
<dbReference type="STRING" id="1622118.Lupro_12740"/>
<reference evidence="4" key="1">
    <citation type="submission" date="2015-12" db="EMBL/GenBank/DDBJ databases">
        <title>Complete genome sequence of Lutibacter profundus strain LP1.</title>
        <authorList>
            <person name="Wissuwa J."/>
            <person name="Le Moine Bauer S."/>
            <person name="Stokke R."/>
            <person name="Dahle H."/>
            <person name="Steen I.H."/>
        </authorList>
    </citation>
    <scope>NUCLEOTIDE SEQUENCE [LARGE SCALE GENOMIC DNA]</scope>
    <source>
        <strain evidence="4">LP1</strain>
    </source>
</reference>